<dbReference type="RefSeq" id="WP_279845532.1">
    <property type="nucleotide sequence ID" value="NZ_DAISQW010000007.1"/>
</dbReference>
<dbReference type="AlphaFoldDB" id="A0A090JV03"/>
<proteinExistence type="predicted"/>
<dbReference type="InterPro" id="IPR014347">
    <property type="entry name" value="Tautomerase/MIF_sf"/>
</dbReference>
<organism evidence="1">
    <name type="scientific">Methanobacterium formicicum</name>
    <dbReference type="NCBI Taxonomy" id="2162"/>
    <lineage>
        <taxon>Archaea</taxon>
        <taxon>Methanobacteriati</taxon>
        <taxon>Methanobacteriota</taxon>
        <taxon>Methanomada group</taxon>
        <taxon>Methanobacteria</taxon>
        <taxon>Methanobacteriales</taxon>
        <taxon>Methanobacteriaceae</taxon>
        <taxon>Methanobacterium</taxon>
    </lineage>
</organism>
<protein>
    <submittedName>
        <fullName evidence="1">Uncharacterized protein</fullName>
    </submittedName>
</protein>
<dbReference type="PATRIC" id="fig|2162.9.peg.996"/>
<dbReference type="KEGG" id="mfi:DSM1535_0963"/>
<dbReference type="EMBL" id="LN515531">
    <property type="protein sequence ID" value="CEA13316.1"/>
    <property type="molecule type" value="Genomic_DNA"/>
</dbReference>
<dbReference type="SUPFAM" id="SSF55331">
    <property type="entry name" value="Tautomerase/MIF"/>
    <property type="match status" value="1"/>
</dbReference>
<gene>
    <name evidence="1" type="ORF">DSM1535_0963</name>
</gene>
<evidence type="ECO:0000313" key="1">
    <source>
        <dbReference type="EMBL" id="CEA13316.1"/>
    </source>
</evidence>
<reference evidence="1" key="1">
    <citation type="submission" date="2014-08" db="EMBL/GenBank/DDBJ databases">
        <authorList>
            <person name="Wibberg D."/>
        </authorList>
    </citation>
    <scope>NUCLEOTIDE SEQUENCE</scope>
</reference>
<dbReference type="Gene3D" id="3.30.429.10">
    <property type="entry name" value="Macrophage Migration Inhibitory Factor"/>
    <property type="match status" value="1"/>
</dbReference>
<name>A0A090JV03_METFO</name>
<accession>A0A090JV03</accession>
<sequence>MPVITMEVGKLSNEQKKDLIKGFIEVVSEITGIDKKFIISYS</sequence>